<name>X1RRD4_9ZZZZ</name>
<reference evidence="1" key="1">
    <citation type="journal article" date="2014" name="Front. Microbiol.">
        <title>High frequency of phylogenetically diverse reductive dehalogenase-homologous genes in deep subseafloor sedimentary metagenomes.</title>
        <authorList>
            <person name="Kawai M."/>
            <person name="Futagami T."/>
            <person name="Toyoda A."/>
            <person name="Takaki Y."/>
            <person name="Nishi S."/>
            <person name="Hori S."/>
            <person name="Arai W."/>
            <person name="Tsubouchi T."/>
            <person name="Morono Y."/>
            <person name="Uchiyama I."/>
            <person name="Ito T."/>
            <person name="Fujiyama A."/>
            <person name="Inagaki F."/>
            <person name="Takami H."/>
        </authorList>
    </citation>
    <scope>NUCLEOTIDE SEQUENCE</scope>
    <source>
        <strain evidence="1">Expedition CK06-06</strain>
    </source>
</reference>
<proteinExistence type="predicted"/>
<dbReference type="EMBL" id="BARW01011019">
    <property type="protein sequence ID" value="GAI83223.1"/>
    <property type="molecule type" value="Genomic_DNA"/>
</dbReference>
<comment type="caution">
    <text evidence="1">The sequence shown here is derived from an EMBL/GenBank/DDBJ whole genome shotgun (WGS) entry which is preliminary data.</text>
</comment>
<protein>
    <submittedName>
        <fullName evidence="1">Uncharacterized protein</fullName>
    </submittedName>
</protein>
<dbReference type="AlphaFoldDB" id="X1RRD4"/>
<sequence>MKKLLIVLLLIVFITSPVFSSALTYTPNETSQITIYDFHAHELKLGFRYPALSWRGLVYFDGTLVTDFESVGIAGGLSLDLISVGKLLGLEVHLTRNVIFGFCGGYNFSLDVPIYGFYSGVKWSW</sequence>
<accession>X1RRD4</accession>
<organism evidence="1">
    <name type="scientific">marine sediment metagenome</name>
    <dbReference type="NCBI Taxonomy" id="412755"/>
    <lineage>
        <taxon>unclassified sequences</taxon>
        <taxon>metagenomes</taxon>
        <taxon>ecological metagenomes</taxon>
    </lineage>
</organism>
<gene>
    <name evidence="1" type="ORF">S12H4_21427</name>
</gene>
<evidence type="ECO:0000313" key="1">
    <source>
        <dbReference type="EMBL" id="GAI83223.1"/>
    </source>
</evidence>